<dbReference type="GO" id="GO:0006281">
    <property type="term" value="P:DNA repair"/>
    <property type="evidence" value="ECO:0007669"/>
    <property type="project" value="TreeGrafter"/>
</dbReference>
<gene>
    <name evidence="3" type="ORF">BAA01_15640</name>
</gene>
<dbReference type="Proteomes" id="UP000196475">
    <property type="component" value="Unassembled WGS sequence"/>
</dbReference>
<reference evidence="4" key="1">
    <citation type="submission" date="2016-06" db="EMBL/GenBank/DDBJ databases">
        <authorList>
            <person name="Nascimento L."/>
            <person name="Pereira R.V."/>
            <person name="Martins L.F."/>
            <person name="Quaggio R.B."/>
            <person name="Silva A.M."/>
            <person name="Setubal J.C."/>
        </authorList>
    </citation>
    <scope>NUCLEOTIDE SEQUENCE [LARGE SCALE GENOMIC DNA]</scope>
</reference>
<accession>A0A1Y3PP07</accession>
<dbReference type="EMBL" id="LZRT01000085">
    <property type="protein sequence ID" value="OUM86858.1"/>
    <property type="molecule type" value="Genomic_DNA"/>
</dbReference>
<name>A0A1Y3PP07_9BACI</name>
<evidence type="ECO:0000313" key="3">
    <source>
        <dbReference type="EMBL" id="OUM86858.1"/>
    </source>
</evidence>
<dbReference type="SFLD" id="SFLDG01129">
    <property type="entry name" value="C1.5:_HAD__Beta-PGM__Phosphata"/>
    <property type="match status" value="1"/>
</dbReference>
<protein>
    <submittedName>
        <fullName evidence="3">Phosphatase</fullName>
    </submittedName>
</protein>
<dbReference type="Pfam" id="PF13242">
    <property type="entry name" value="Hydrolase_like"/>
    <property type="match status" value="1"/>
</dbReference>
<keyword evidence="1" id="KW-0378">Hydrolase</keyword>
<dbReference type="AlphaFoldDB" id="A0A1Y3PP07"/>
<keyword evidence="2" id="KW-0460">Magnesium</keyword>
<dbReference type="Gene3D" id="3.40.50.1000">
    <property type="entry name" value="HAD superfamily/HAD-like"/>
    <property type="match status" value="1"/>
</dbReference>
<evidence type="ECO:0000256" key="2">
    <source>
        <dbReference type="ARBA" id="ARBA00022842"/>
    </source>
</evidence>
<dbReference type="InterPro" id="IPR036412">
    <property type="entry name" value="HAD-like_sf"/>
</dbReference>
<evidence type="ECO:0000313" key="4">
    <source>
        <dbReference type="Proteomes" id="UP000196475"/>
    </source>
</evidence>
<evidence type="ECO:0000256" key="1">
    <source>
        <dbReference type="ARBA" id="ARBA00022801"/>
    </source>
</evidence>
<dbReference type="GO" id="GO:0008967">
    <property type="term" value="F:phosphoglycolate phosphatase activity"/>
    <property type="evidence" value="ECO:0007669"/>
    <property type="project" value="TreeGrafter"/>
</dbReference>
<dbReference type="PANTHER" id="PTHR43434">
    <property type="entry name" value="PHOSPHOGLYCOLATE PHOSPHATASE"/>
    <property type="match status" value="1"/>
</dbReference>
<dbReference type="InterPro" id="IPR023214">
    <property type="entry name" value="HAD_sf"/>
</dbReference>
<dbReference type="SFLD" id="SFLDS00003">
    <property type="entry name" value="Haloacid_Dehalogenase"/>
    <property type="match status" value="1"/>
</dbReference>
<dbReference type="SUPFAM" id="SSF56784">
    <property type="entry name" value="HAD-like"/>
    <property type="match status" value="1"/>
</dbReference>
<proteinExistence type="predicted"/>
<comment type="caution">
    <text evidence="3">The sequence shown here is derived from an EMBL/GenBank/DDBJ whole genome shotgun (WGS) entry which is preliminary data.</text>
</comment>
<sequence>MFRTILFDVDGVLLSEERYFDASALTVWELLSSPLYLNQLVTPSFRPDPEEPVIRLLRKTVFDEDRVLDFIKERGINANWDMVYLVFSYQFIRFLEAAQPGYREQVADLLSRPLTAESLAICRTWQVSYSPQWDAFVADFSRGTAEKQALLLDLNRIAEERLGMRCDVFSRHSPLWDLCQEAFQEWYMGEEKFRESTGKPPKQPGKPGFLHDEIPIVPPEKMRAFFARLQEMGIELGIGTGRPTVETIEPLTALGILPYFNHDRIVTASDVLETERRYPERAPLAKPQPFTYLKGWLGKETPDEVVFSLPLPIQEGDRLLVVGDSIADLMAAKTIGCRFCATLTGLSGKAARESFERLGADYIVDDVLQVVDLLEK</sequence>
<dbReference type="PANTHER" id="PTHR43434:SF1">
    <property type="entry name" value="PHOSPHOGLYCOLATE PHOSPHATASE"/>
    <property type="match status" value="1"/>
</dbReference>
<dbReference type="InterPro" id="IPR050155">
    <property type="entry name" value="HAD-like_hydrolase_sf"/>
</dbReference>
<organism evidence="3 4">
    <name type="scientific">Bacillus thermozeamaize</name>
    <dbReference type="NCBI Taxonomy" id="230954"/>
    <lineage>
        <taxon>Bacteria</taxon>
        <taxon>Bacillati</taxon>
        <taxon>Bacillota</taxon>
        <taxon>Bacilli</taxon>
        <taxon>Bacillales</taxon>
        <taxon>Bacillaceae</taxon>
        <taxon>Bacillus</taxon>
    </lineage>
</organism>